<organism evidence="9 10">
    <name type="scientific">Paralimibaculum aggregatum</name>
    <dbReference type="NCBI Taxonomy" id="3036245"/>
    <lineage>
        <taxon>Bacteria</taxon>
        <taxon>Pseudomonadati</taxon>
        <taxon>Pseudomonadota</taxon>
        <taxon>Alphaproteobacteria</taxon>
        <taxon>Rhodobacterales</taxon>
        <taxon>Paracoccaceae</taxon>
        <taxon>Paralimibaculum</taxon>
    </lineage>
</organism>
<dbReference type="InterPro" id="IPR013786">
    <property type="entry name" value="AcylCoA_DH/ox_N"/>
</dbReference>
<dbReference type="InterPro" id="IPR037069">
    <property type="entry name" value="AcylCoA_DH/ox_N_sf"/>
</dbReference>
<feature type="domain" description="Acyl-CoA dehydrogenase/oxidase N-terminal" evidence="8">
    <location>
        <begin position="15"/>
        <end position="120"/>
    </location>
</feature>
<dbReference type="Gene3D" id="1.10.540.10">
    <property type="entry name" value="Acyl-CoA dehydrogenase/oxidase, N-terminal domain"/>
    <property type="match status" value="1"/>
</dbReference>
<evidence type="ECO:0000259" key="7">
    <source>
        <dbReference type="Pfam" id="PF02770"/>
    </source>
</evidence>
<dbReference type="PIRSF" id="PIRSF016578">
    <property type="entry name" value="HsaA"/>
    <property type="match status" value="1"/>
</dbReference>
<dbReference type="InterPro" id="IPR036250">
    <property type="entry name" value="AcylCo_DH-like_C"/>
</dbReference>
<protein>
    <submittedName>
        <fullName evidence="9">Acyl-CoA dehydrogenase family protein</fullName>
    </submittedName>
</protein>
<gene>
    <name evidence="9" type="ORF">LNKW23_41660</name>
</gene>
<evidence type="ECO:0000256" key="3">
    <source>
        <dbReference type="ARBA" id="ARBA00022630"/>
    </source>
</evidence>
<reference evidence="9 10" key="1">
    <citation type="submission" date="2023-04" db="EMBL/GenBank/DDBJ databases">
        <title>Marinoamorphus aggregata gen. nov., sp. Nov., isolate from tissue of brittle star Ophioplocus japonicus.</title>
        <authorList>
            <person name="Kawano K."/>
            <person name="Sawayama S."/>
            <person name="Nakagawa S."/>
        </authorList>
    </citation>
    <scope>NUCLEOTIDE SEQUENCE [LARGE SCALE GENOMIC DNA]</scope>
    <source>
        <strain evidence="9 10">NKW23</strain>
    </source>
</reference>
<dbReference type="Pfam" id="PF00441">
    <property type="entry name" value="Acyl-CoA_dh_1"/>
    <property type="match status" value="1"/>
</dbReference>
<dbReference type="Proteomes" id="UP001239909">
    <property type="component" value="Unassembled WGS sequence"/>
</dbReference>
<dbReference type="Gene3D" id="2.40.110.10">
    <property type="entry name" value="Butyryl-CoA Dehydrogenase, subunit A, domain 2"/>
    <property type="match status" value="1"/>
</dbReference>
<dbReference type="RefSeq" id="WP_285674130.1">
    <property type="nucleotide sequence ID" value="NZ_BSYI01000047.1"/>
</dbReference>
<dbReference type="EMBL" id="BSYI01000047">
    <property type="protein sequence ID" value="GMG84950.1"/>
    <property type="molecule type" value="Genomic_DNA"/>
</dbReference>
<dbReference type="PANTHER" id="PTHR43884:SF12">
    <property type="entry name" value="ISOVALERYL-COA DEHYDROGENASE, MITOCHONDRIAL-RELATED"/>
    <property type="match status" value="1"/>
</dbReference>
<evidence type="ECO:0000256" key="5">
    <source>
        <dbReference type="RuleBase" id="RU362125"/>
    </source>
</evidence>
<evidence type="ECO:0000256" key="4">
    <source>
        <dbReference type="ARBA" id="ARBA00022827"/>
    </source>
</evidence>
<dbReference type="InterPro" id="IPR009100">
    <property type="entry name" value="AcylCoA_DH/oxidase_NM_dom_sf"/>
</dbReference>
<dbReference type="PANTHER" id="PTHR43884">
    <property type="entry name" value="ACYL-COA DEHYDROGENASE"/>
    <property type="match status" value="1"/>
</dbReference>
<accession>A0ABQ6LQM6</accession>
<name>A0ABQ6LQM6_9RHOB</name>
<dbReference type="InterPro" id="IPR006091">
    <property type="entry name" value="Acyl-CoA_Oxase/DH_mid-dom"/>
</dbReference>
<dbReference type="Pfam" id="PF02771">
    <property type="entry name" value="Acyl-CoA_dh_N"/>
    <property type="match status" value="1"/>
</dbReference>
<evidence type="ECO:0000259" key="8">
    <source>
        <dbReference type="Pfam" id="PF02771"/>
    </source>
</evidence>
<keyword evidence="3 5" id="KW-0285">Flavoprotein</keyword>
<evidence type="ECO:0000256" key="2">
    <source>
        <dbReference type="ARBA" id="ARBA00009347"/>
    </source>
</evidence>
<dbReference type="Pfam" id="PF02770">
    <property type="entry name" value="Acyl-CoA_dh_M"/>
    <property type="match status" value="1"/>
</dbReference>
<evidence type="ECO:0000313" key="10">
    <source>
        <dbReference type="Proteomes" id="UP001239909"/>
    </source>
</evidence>
<comment type="similarity">
    <text evidence="2 5">Belongs to the acyl-CoA dehydrogenase family.</text>
</comment>
<dbReference type="InterPro" id="IPR046373">
    <property type="entry name" value="Acyl-CoA_Oxase/DH_mid-dom_sf"/>
</dbReference>
<evidence type="ECO:0000259" key="6">
    <source>
        <dbReference type="Pfam" id="PF00441"/>
    </source>
</evidence>
<evidence type="ECO:0000256" key="1">
    <source>
        <dbReference type="ARBA" id="ARBA00001974"/>
    </source>
</evidence>
<keyword evidence="4 5" id="KW-0274">FAD</keyword>
<dbReference type="SUPFAM" id="SSF56645">
    <property type="entry name" value="Acyl-CoA dehydrogenase NM domain-like"/>
    <property type="match status" value="1"/>
</dbReference>
<feature type="domain" description="Acyl-CoA dehydrogenase/oxidase C-terminal" evidence="6">
    <location>
        <begin position="234"/>
        <end position="378"/>
    </location>
</feature>
<keyword evidence="10" id="KW-1185">Reference proteome</keyword>
<feature type="domain" description="Acyl-CoA oxidase/dehydrogenase middle" evidence="7">
    <location>
        <begin position="124"/>
        <end position="217"/>
    </location>
</feature>
<dbReference type="InterPro" id="IPR009075">
    <property type="entry name" value="AcylCo_DH/oxidase_C"/>
</dbReference>
<evidence type="ECO:0000313" key="9">
    <source>
        <dbReference type="EMBL" id="GMG84950.1"/>
    </source>
</evidence>
<keyword evidence="5" id="KW-0560">Oxidoreductase</keyword>
<dbReference type="Gene3D" id="1.20.140.10">
    <property type="entry name" value="Butyryl-CoA Dehydrogenase, subunit A, domain 3"/>
    <property type="match status" value="1"/>
</dbReference>
<comment type="cofactor">
    <cofactor evidence="1 5">
        <name>FAD</name>
        <dbReference type="ChEBI" id="CHEBI:57692"/>
    </cofactor>
</comment>
<proteinExistence type="inferred from homology"/>
<dbReference type="SUPFAM" id="SSF47203">
    <property type="entry name" value="Acyl-CoA dehydrogenase C-terminal domain-like"/>
    <property type="match status" value="1"/>
</dbReference>
<sequence>MSVIWEPELGGSAAAWKATAERLTETRFAPLAEEIDREQRYPWESIETMVEHGLAGVFIPKEYGGRGASLVDTVAIVETVGQGCSSTAAILCALQLGAFPVLLAGREEQKRFYLGEMAKGVGTSFALSERHTGSDAAAISATGTAEGDGWRLRGEKYWIGNGGASRYYVAFVKTDPAAGARGISAFMVDKEADGAVIDELSDKMGIRGTQTSNLKLDIVVGEDARVGEPGRALKLAFQTLNVGRIMVAAQSLGLALAAYREASTRAVAREAFGKPIIDNQGVAFRLADVAVEISAARMMLYEAARAYDAGRDVSTLGAMAKLYTSEVAHRAADAAVQVWGGYGYCKPCIAERLYRDQRILEVYEGTSEIQRLVLGRSIRAEVEAKNAAHAAAE</sequence>
<comment type="caution">
    <text evidence="9">The sequence shown here is derived from an EMBL/GenBank/DDBJ whole genome shotgun (WGS) entry which is preliminary data.</text>
</comment>